<organism evidence="3 4">
    <name type="scientific">Ranitomeya imitator</name>
    <name type="common">mimic poison frog</name>
    <dbReference type="NCBI Taxonomy" id="111125"/>
    <lineage>
        <taxon>Eukaryota</taxon>
        <taxon>Metazoa</taxon>
        <taxon>Chordata</taxon>
        <taxon>Craniata</taxon>
        <taxon>Vertebrata</taxon>
        <taxon>Euteleostomi</taxon>
        <taxon>Amphibia</taxon>
        <taxon>Batrachia</taxon>
        <taxon>Anura</taxon>
        <taxon>Neobatrachia</taxon>
        <taxon>Hyloidea</taxon>
        <taxon>Dendrobatidae</taxon>
        <taxon>Dendrobatinae</taxon>
        <taxon>Ranitomeya</taxon>
    </lineage>
</organism>
<evidence type="ECO:0000256" key="2">
    <source>
        <dbReference type="RuleBase" id="RU003860"/>
    </source>
</evidence>
<evidence type="ECO:0008006" key="5">
    <source>
        <dbReference type="Google" id="ProtNLM"/>
    </source>
</evidence>
<dbReference type="InterPro" id="IPR036065">
    <property type="entry name" value="BolA-like_sf"/>
</dbReference>
<dbReference type="SUPFAM" id="SSF82657">
    <property type="entry name" value="BolA-like"/>
    <property type="match status" value="1"/>
</dbReference>
<dbReference type="PANTHER" id="PTHR46229:SF2">
    <property type="entry name" value="BOLA-LIKE PROTEIN 1"/>
    <property type="match status" value="1"/>
</dbReference>
<name>A0ABN9M6T6_9NEOB</name>
<dbReference type="InterPro" id="IPR050961">
    <property type="entry name" value="BolA/IbaG_stress_morph_reg"/>
</dbReference>
<comment type="caution">
    <text evidence="3">The sequence shown here is derived from an EMBL/GenBank/DDBJ whole genome shotgun (WGS) entry which is preliminary data.</text>
</comment>
<dbReference type="EMBL" id="CAUEEQ010043613">
    <property type="protein sequence ID" value="CAJ0957360.1"/>
    <property type="molecule type" value="Genomic_DNA"/>
</dbReference>
<reference evidence="3" key="1">
    <citation type="submission" date="2023-07" db="EMBL/GenBank/DDBJ databases">
        <authorList>
            <person name="Stuckert A."/>
        </authorList>
    </citation>
    <scope>NUCLEOTIDE SEQUENCE</scope>
</reference>
<keyword evidence="4" id="KW-1185">Reference proteome</keyword>
<comment type="similarity">
    <text evidence="1 2">Belongs to the BolA/IbaG family.</text>
</comment>
<dbReference type="PANTHER" id="PTHR46229">
    <property type="entry name" value="BOLA TRANSCRIPTION REGULATOR"/>
    <property type="match status" value="1"/>
</dbReference>
<dbReference type="Proteomes" id="UP001176940">
    <property type="component" value="Unassembled WGS sequence"/>
</dbReference>
<sequence>MEKPVETSIRAKLSENLDPCHLEVHNESSMHAVPPGSETHFKVVVVSDVFSGKSLIQRHRLVNDLLKEELAGAVHALSIQAKTPQQWAENPTVVKSPGLWTERIQCSSHPKMWTQGPAVIQLDVLLSMHIQPKCIAAQRLGSLRCNASCRPIRGLQLTLAILLLGAFDSDVMCYLSLAL</sequence>
<dbReference type="Pfam" id="PF01722">
    <property type="entry name" value="BolA"/>
    <property type="match status" value="1"/>
</dbReference>
<accession>A0ABN9M6T6</accession>
<gene>
    <name evidence="3" type="ORF">RIMI_LOCUS15920120</name>
</gene>
<dbReference type="Gene3D" id="3.30.300.90">
    <property type="entry name" value="BolA-like"/>
    <property type="match status" value="1"/>
</dbReference>
<dbReference type="InterPro" id="IPR002634">
    <property type="entry name" value="BolA"/>
</dbReference>
<protein>
    <recommendedName>
        <fullName evidence="5">BolA-like protein 1</fullName>
    </recommendedName>
</protein>
<evidence type="ECO:0000256" key="1">
    <source>
        <dbReference type="ARBA" id="ARBA00005578"/>
    </source>
</evidence>
<evidence type="ECO:0000313" key="3">
    <source>
        <dbReference type="EMBL" id="CAJ0957360.1"/>
    </source>
</evidence>
<evidence type="ECO:0000313" key="4">
    <source>
        <dbReference type="Proteomes" id="UP001176940"/>
    </source>
</evidence>
<proteinExistence type="inferred from homology"/>